<feature type="compositionally biased region" description="Polar residues" evidence="1">
    <location>
        <begin position="108"/>
        <end position="120"/>
    </location>
</feature>
<evidence type="ECO:0000313" key="3">
    <source>
        <dbReference type="EMBL" id="MEN2745418.1"/>
    </source>
</evidence>
<reference evidence="3 4" key="1">
    <citation type="submission" date="2024-05" db="EMBL/GenBank/DDBJ databases">
        <title>Sinomonas sp. nov., isolated from a waste landfill.</title>
        <authorList>
            <person name="Zhao Y."/>
        </authorList>
    </citation>
    <scope>NUCLEOTIDE SEQUENCE [LARGE SCALE GENOMIC DNA]</scope>
    <source>
        <strain evidence="3 4">CCTCC AB2014300</strain>
    </source>
</reference>
<gene>
    <name evidence="3" type="ORF">ABCQ75_12860</name>
</gene>
<protein>
    <submittedName>
        <fullName evidence="3">Nuclear transport factor 2 family protein</fullName>
    </submittedName>
</protein>
<evidence type="ECO:0000313" key="4">
    <source>
        <dbReference type="Proteomes" id="UP001422074"/>
    </source>
</evidence>
<dbReference type="Proteomes" id="UP001422074">
    <property type="component" value="Unassembled WGS sequence"/>
</dbReference>
<accession>A0ABU9X1T9</accession>
<evidence type="ECO:0000259" key="2">
    <source>
        <dbReference type="Pfam" id="PF12680"/>
    </source>
</evidence>
<feature type="domain" description="SnoaL-like" evidence="2">
    <location>
        <begin position="11"/>
        <end position="100"/>
    </location>
</feature>
<dbReference type="PANTHER" id="PTHR38436">
    <property type="entry name" value="POLYKETIDE CYCLASE SNOAL-LIKE DOMAIN"/>
    <property type="match status" value="1"/>
</dbReference>
<feature type="region of interest" description="Disordered" evidence="1">
    <location>
        <begin position="106"/>
        <end position="133"/>
    </location>
</feature>
<proteinExistence type="predicted"/>
<dbReference type="Gene3D" id="3.10.450.50">
    <property type="match status" value="2"/>
</dbReference>
<organism evidence="3 4">
    <name type="scientific">Sinomonas halotolerans</name>
    <dbReference type="NCBI Taxonomy" id="1644133"/>
    <lineage>
        <taxon>Bacteria</taxon>
        <taxon>Bacillati</taxon>
        <taxon>Actinomycetota</taxon>
        <taxon>Actinomycetes</taxon>
        <taxon>Micrococcales</taxon>
        <taxon>Micrococcaceae</taxon>
        <taxon>Sinomonas</taxon>
    </lineage>
</organism>
<name>A0ABU9X1T9_9MICC</name>
<dbReference type="InterPro" id="IPR009959">
    <property type="entry name" value="Cyclase_SnoaL-like"/>
</dbReference>
<sequence length="251" mass="28099">MSKLEHLRAGFQAAFIERDLDAVDEYWAEEYIQHSTLAPDGREGLKQALRQMPEGFSYTPVRALEDGDFVALHGIYEGFGPVPLVAFDLMRVVDGKNAEHWDALTPVVESTASGRTQTDGPTDPEDLGRTEENKERVREFLERVLVGGDHRALADYISPEQYDQHNPEVQDGIEGLRRAMAAMAAAGRELVYRKVHRIVGQGNFVLAVSEGELGGPVAFWDLWRLKDGRLVEHWDVVQPIPEELPHGNGVF</sequence>
<dbReference type="PANTHER" id="PTHR38436:SF1">
    <property type="entry name" value="ESTER CYCLASE"/>
    <property type="match status" value="1"/>
</dbReference>
<dbReference type="SUPFAM" id="SSF54427">
    <property type="entry name" value="NTF2-like"/>
    <property type="match status" value="2"/>
</dbReference>
<dbReference type="RefSeq" id="WP_345885775.1">
    <property type="nucleotide sequence ID" value="NZ_JBDFRB010000012.1"/>
</dbReference>
<comment type="caution">
    <text evidence="3">The sequence shown here is derived from an EMBL/GenBank/DDBJ whole genome shotgun (WGS) entry which is preliminary data.</text>
</comment>
<keyword evidence="4" id="KW-1185">Reference proteome</keyword>
<feature type="domain" description="SnoaL-like" evidence="2">
    <location>
        <begin position="137"/>
        <end position="233"/>
    </location>
</feature>
<evidence type="ECO:0000256" key="1">
    <source>
        <dbReference type="SAM" id="MobiDB-lite"/>
    </source>
</evidence>
<dbReference type="Pfam" id="PF12680">
    <property type="entry name" value="SnoaL_2"/>
    <property type="match status" value="2"/>
</dbReference>
<dbReference type="InterPro" id="IPR032710">
    <property type="entry name" value="NTF2-like_dom_sf"/>
</dbReference>
<dbReference type="EMBL" id="JBDFRB010000012">
    <property type="protein sequence ID" value="MEN2745418.1"/>
    <property type="molecule type" value="Genomic_DNA"/>
</dbReference>
<dbReference type="InterPro" id="IPR037401">
    <property type="entry name" value="SnoaL-like"/>
</dbReference>